<evidence type="ECO:0000256" key="4">
    <source>
        <dbReference type="SAM" id="Phobius"/>
    </source>
</evidence>
<keyword evidence="4" id="KW-1133">Transmembrane helix</keyword>
<comment type="caution">
    <text evidence="2">Lacks conserved residue(s) required for the propagation of feature annotation.</text>
</comment>
<sequence length="542" mass="60426">MSYSTGKADTDSYGFYDSTQSCDQEFDSRNVKSGRFYSPNIATTSGQNINATECSYTFKAEALMWVKIEFDILSIGTEINGSCSGGDVTVYSVDDRGTEHLLSELCGRHVRPPTVVSRSPHAVVRYHRNTSLEDPYRQGQYGFIGRYTFWTDGSAEPHRHDRSCGPQLITGSSGTLQSPGYPQPYSPGTLCSWNIEVESSAQILITFLDLDIGNNIHCNETRISIFNHPGRVQDDPEAVVCGKLMLYDQGVREFMSGSNSVHVRFFSVNSKQHTNKGFRFVWTAVQADQTAQCRGFQCAGGQVCLDRRGLACYNLPQYCIHPSLECDAMPNCGAFDLSDENRCEEDKMITLTAVGIAASVLLLVTLLTYKSVKWYRKQTRTQRRKGVNTLAKDVAHQVRLLAESPSRHRRADHMLHGLTIANTMTEELLPARFSTPTMQDDDSAEVVVNEMSLQMDWDVSQSEYSPTAGSSYDSGRTYYLDSTNVPPSLEEYPSYMCPMPAAGTSQYLQAYQVIFSSDLDEDSDRSTVISNPNIRGKSDDVF</sequence>
<evidence type="ECO:0000313" key="7">
    <source>
        <dbReference type="RefSeq" id="XP_013383576.1"/>
    </source>
</evidence>
<dbReference type="PROSITE" id="PS01180">
    <property type="entry name" value="CUB"/>
    <property type="match status" value="2"/>
</dbReference>
<dbReference type="SMART" id="SM00042">
    <property type="entry name" value="CUB"/>
    <property type="match status" value="2"/>
</dbReference>
<organism evidence="6 7">
    <name type="scientific">Lingula anatina</name>
    <name type="common">Brachiopod</name>
    <name type="synonym">Lingula unguis</name>
    <dbReference type="NCBI Taxonomy" id="7574"/>
    <lineage>
        <taxon>Eukaryota</taxon>
        <taxon>Metazoa</taxon>
        <taxon>Spiralia</taxon>
        <taxon>Lophotrochozoa</taxon>
        <taxon>Brachiopoda</taxon>
        <taxon>Linguliformea</taxon>
        <taxon>Lingulata</taxon>
        <taxon>Lingulida</taxon>
        <taxon>Linguloidea</taxon>
        <taxon>Lingulidae</taxon>
        <taxon>Lingula</taxon>
    </lineage>
</organism>
<gene>
    <name evidence="7" type="primary">LOC106153963</name>
</gene>
<feature type="transmembrane region" description="Helical" evidence="4">
    <location>
        <begin position="348"/>
        <end position="369"/>
    </location>
</feature>
<dbReference type="InParanoid" id="A0A1S3HDI7"/>
<dbReference type="Proteomes" id="UP000085678">
    <property type="component" value="Unplaced"/>
</dbReference>
<dbReference type="Gene3D" id="2.60.120.290">
    <property type="entry name" value="Spermadhesin, CUB domain"/>
    <property type="match status" value="2"/>
</dbReference>
<dbReference type="InterPro" id="IPR035914">
    <property type="entry name" value="Sperma_CUB_dom_sf"/>
</dbReference>
<keyword evidence="4" id="KW-0812">Transmembrane</keyword>
<dbReference type="Pfam" id="PF00431">
    <property type="entry name" value="CUB"/>
    <property type="match status" value="2"/>
</dbReference>
<dbReference type="KEGG" id="lak:106153963"/>
<dbReference type="GeneID" id="106153963"/>
<dbReference type="SUPFAM" id="SSF49854">
    <property type="entry name" value="Spermadhesin, CUB domain"/>
    <property type="match status" value="2"/>
</dbReference>
<feature type="domain" description="CUB" evidence="5">
    <location>
        <begin position="22"/>
        <end position="150"/>
    </location>
</feature>
<protein>
    <submittedName>
        <fullName evidence="7">Cubilin</fullName>
    </submittedName>
</protein>
<name>A0A1S3HDI7_LINAN</name>
<dbReference type="PANTHER" id="PTHR47537">
    <property type="entry name" value="CUBILIN"/>
    <property type="match status" value="1"/>
</dbReference>
<feature type="domain" description="CUB" evidence="5">
    <location>
        <begin position="164"/>
        <end position="285"/>
    </location>
</feature>
<evidence type="ECO:0000256" key="3">
    <source>
        <dbReference type="SAM" id="MobiDB-lite"/>
    </source>
</evidence>
<dbReference type="PANTHER" id="PTHR47537:SF5">
    <property type="entry name" value="CUB DOMAIN-CONTAINING PROTEIN"/>
    <property type="match status" value="1"/>
</dbReference>
<dbReference type="OrthoDB" id="6055290at2759"/>
<proteinExistence type="predicted"/>
<evidence type="ECO:0000256" key="2">
    <source>
        <dbReference type="PROSITE-ProRule" id="PRU00059"/>
    </source>
</evidence>
<dbReference type="CDD" id="cd00041">
    <property type="entry name" value="CUB"/>
    <property type="match status" value="2"/>
</dbReference>
<evidence type="ECO:0000256" key="1">
    <source>
        <dbReference type="ARBA" id="ARBA00023157"/>
    </source>
</evidence>
<keyword evidence="1 2" id="KW-1015">Disulfide bond</keyword>
<evidence type="ECO:0000259" key="5">
    <source>
        <dbReference type="PROSITE" id="PS01180"/>
    </source>
</evidence>
<feature type="region of interest" description="Disordered" evidence="3">
    <location>
        <begin position="522"/>
        <end position="542"/>
    </location>
</feature>
<accession>A0A1S3HDI7</accession>
<dbReference type="STRING" id="7574.A0A1S3HDI7"/>
<dbReference type="AlphaFoldDB" id="A0A1S3HDI7"/>
<keyword evidence="4" id="KW-0472">Membrane</keyword>
<dbReference type="InterPro" id="IPR053207">
    <property type="entry name" value="Non-NMDA_GluR_Accessory"/>
</dbReference>
<reference evidence="7" key="1">
    <citation type="submission" date="2025-08" db="UniProtKB">
        <authorList>
            <consortium name="RefSeq"/>
        </authorList>
    </citation>
    <scope>IDENTIFICATION</scope>
    <source>
        <tissue evidence="7">Gonads</tissue>
    </source>
</reference>
<dbReference type="GO" id="GO:0005886">
    <property type="term" value="C:plasma membrane"/>
    <property type="evidence" value="ECO:0007669"/>
    <property type="project" value="TreeGrafter"/>
</dbReference>
<dbReference type="RefSeq" id="XP_013383576.1">
    <property type="nucleotide sequence ID" value="XM_013528122.1"/>
</dbReference>
<evidence type="ECO:0000313" key="6">
    <source>
        <dbReference type="Proteomes" id="UP000085678"/>
    </source>
</evidence>
<keyword evidence="6" id="KW-1185">Reference proteome</keyword>
<dbReference type="InterPro" id="IPR000859">
    <property type="entry name" value="CUB_dom"/>
</dbReference>
<feature type="disulfide bond" evidence="2">
    <location>
        <begin position="164"/>
        <end position="191"/>
    </location>
</feature>